<dbReference type="Proteomes" id="UP001165740">
    <property type="component" value="Chromosome 6"/>
</dbReference>
<organism evidence="4 5">
    <name type="scientific">Biomphalaria glabrata</name>
    <name type="common">Bloodfluke planorb</name>
    <name type="synonym">Freshwater snail</name>
    <dbReference type="NCBI Taxonomy" id="6526"/>
    <lineage>
        <taxon>Eukaryota</taxon>
        <taxon>Metazoa</taxon>
        <taxon>Spiralia</taxon>
        <taxon>Lophotrochozoa</taxon>
        <taxon>Mollusca</taxon>
        <taxon>Gastropoda</taxon>
        <taxon>Heterobranchia</taxon>
        <taxon>Euthyneura</taxon>
        <taxon>Panpulmonata</taxon>
        <taxon>Hygrophila</taxon>
        <taxon>Lymnaeoidea</taxon>
        <taxon>Planorbidae</taxon>
        <taxon>Biomphalaria</taxon>
    </lineage>
</organism>
<protein>
    <submittedName>
        <fullName evidence="5">Uncharacterized protein LOC106066271</fullName>
    </submittedName>
</protein>
<feature type="repeat" description="ANK" evidence="3">
    <location>
        <begin position="70"/>
        <end position="102"/>
    </location>
</feature>
<dbReference type="SMART" id="SM00248">
    <property type="entry name" value="ANK"/>
    <property type="match status" value="32"/>
</dbReference>
<proteinExistence type="predicted"/>
<feature type="repeat" description="ANK" evidence="3">
    <location>
        <begin position="1169"/>
        <end position="1201"/>
    </location>
</feature>
<dbReference type="Pfam" id="PF12796">
    <property type="entry name" value="Ank_2"/>
    <property type="match status" value="8"/>
</dbReference>
<evidence type="ECO:0000256" key="1">
    <source>
        <dbReference type="ARBA" id="ARBA00022737"/>
    </source>
</evidence>
<feature type="repeat" description="ANK" evidence="3">
    <location>
        <begin position="1419"/>
        <end position="1451"/>
    </location>
</feature>
<evidence type="ECO:0000313" key="5">
    <source>
        <dbReference type="RefSeq" id="XP_055888116.1"/>
    </source>
</evidence>
<feature type="repeat" description="ANK" evidence="3">
    <location>
        <begin position="658"/>
        <end position="690"/>
    </location>
</feature>
<keyword evidence="4" id="KW-1185">Reference proteome</keyword>
<keyword evidence="2 3" id="KW-0040">ANK repeat</keyword>
<dbReference type="SUPFAM" id="SSF48403">
    <property type="entry name" value="Ankyrin repeat"/>
    <property type="match status" value="5"/>
</dbReference>
<accession>A0A9W3ALD6</accession>
<dbReference type="InterPro" id="IPR036770">
    <property type="entry name" value="Ankyrin_rpt-contain_sf"/>
</dbReference>
<dbReference type="PROSITE" id="PS50297">
    <property type="entry name" value="ANK_REP_REGION"/>
    <property type="match status" value="9"/>
</dbReference>
<dbReference type="PROSITE" id="PS50088">
    <property type="entry name" value="ANK_REPEAT"/>
    <property type="match status" value="13"/>
</dbReference>
<reference evidence="5" key="1">
    <citation type="submission" date="2025-08" db="UniProtKB">
        <authorList>
            <consortium name="RefSeq"/>
        </authorList>
    </citation>
    <scope>IDENTIFICATION</scope>
</reference>
<feature type="repeat" description="ANK" evidence="3">
    <location>
        <begin position="1552"/>
        <end position="1584"/>
    </location>
</feature>
<dbReference type="RefSeq" id="XP_055888116.1">
    <property type="nucleotide sequence ID" value="XM_056032141.1"/>
</dbReference>
<gene>
    <name evidence="5" type="primary">LOC106066271</name>
</gene>
<dbReference type="Gene3D" id="1.25.40.20">
    <property type="entry name" value="Ankyrin repeat-containing domain"/>
    <property type="match status" value="10"/>
</dbReference>
<sequence length="1940" mass="219089">MEKQAKKQQLENEKQQQIYELEKDFKAGQLSICLSHGAQDETLINTVDTGIYSDVKNILEKHRESISQDALNTCLIKASESGQKLVLTLLLKSGANVNCSDQYGNKPLMACAQRGYYDMSRILITNKADVNKVNNVGETALLLSVTKYGSADMARLLVFKGSKVNAKNNEGYTPLMKAVDVGDLEVIHILILNGADVTDSKGGETVMEKANKKGIHLFLNVFTDCKILKQPTLIAAVKYRDLNLIQTVLSYEDGCIDQRSSTGETALEVFIDLILSEKKGLSPEDKQIINLLILEEYNSRKSSTPRMKNHRNAKKFPLVKAVQLGDVDIVKWLCIAGAQVNDPDITSKSTPLTNKWTPLMSAAKEGFFEIVELLLTKNADIEIKGAEGTALDLAMSHDHLDCAKLLIERKARNGNPEAFRLAIQYNNLTVFLHLISTFNKDMTDLRYLDWSIQFNSEIVFRILLDKKPDINQRFCRSHYNPKSPIPKSVCLLHITASCNHIKFTEMLLHNNADPNVTDSNGNTALFYANKDICDLLLRLGADVNVKNGKGQTAIFSAIENRMADVVESLLEAGALINLQDDSEETPMFKAIYTRNPEIIALLIKWNADTKTVLKGGHSYLTELLKHPPVFYYSHEARETQIIQHLLTTNIDINWENDDGNTALILACDIGLDDAVQLLLRHGADVNFVNKFGQTALSISLRENMDIVKILLTSNARFLSLIDCQQAVLFFINKNDADVIQLALGRGVYPFLVKSDYPGQRIFYKDYRYDDDDVSPLSLALQEGCHDIAEYLIETRFLTGYDVTALIRTKEFQDFELRTEKSSDSIFHNLLSLYTLSFVQVSDLLGATPDRESRVDSLPLPQPIKRQLLFQHMDTKMNIITTINAPIRDISSSQTLPHRRHYLITDTTSSQILPHHRHYLITDTTSTQTLPHHRHYLITDTTSTQTQPHHRHYLITDTTSSQTLPHHRHYLNTDTTSSQTLPHHRHYLNTDTTSSQTLPHHRNYLITDTTSSQTLPHHRHYLNTDTTSTQTLPHHRNYLITDTTFADTTLSHIIPHYRHLLITDKNRRKKSCWKKQKKQQMLALLDELEKDFKTEQLSICPSHGAQDETLINTVDTGIYSDVKNILEKHRESISQDALNTCLIKASESGQKLVLILLLKSGANVNCSDQYGNTPLMVCVQRGYYDMSRILITNKADVNKVNNVGDTALMLSVTKYGSADMARLLVLGSKVNAKNNEGYTPLMKAVDVGDLEVIHILILNGADVTDSKGGETVMEKANKKGIHLFLNVFTDCKILKQPTLIAAVKYRDLNLIQTVLSYEDGCIDQRSSKGETALEVFIDLILSEKKGLSPEDKRIINLLILEEYNCRKSSTPKKKNQRGAKKFPLVKAVQLGDVDIVRWLCIAGAQVNDPDIASKFTPLTSKWTPLMIAAKEGFFEIVELLLTKNADIEIKGAEGTALDLAMSHDHLDCAKLLIERKARNGKPEAFRLAIQYDNLTLFLHIIRTFNKDMKDLRYLDWSIQFDSEEIFSILLDEKPDINQRFLRSHYNPKSPIPKSVCLLHIAASYNHLQFTEMLLRNNAEPNVTDSNGNTALFYANKDICDLLLRSGADVNVKNAKGQTAIFSAIENRMADVVESLLDAGAVINLRDSSDETPMFKAIYTRNPEIIALLIKWNADTKTVLKGGHSYLTEMLRLPRVFYYSHEARDTQIIQHLLTSSIDINWENEDGNTALMLACNIGMVDVVQLFVEHGADVNFVNKFGQTALSLSLSENLNIVKILLTSNARFNSILHCQQAVFFFINRNDADVIQLALGRGVYPFLVRSDYPGQLIFHKGYRNDDNDVSPLSLALQERRHKIAAYLIEARFLTNYDVTKLIQTDEFQEFKLRTEKSNIFNNLLSLYTLSFVKVSNLLGATPERESQVNSLRIPQPIKQQLLFQHLDPKQR</sequence>
<feature type="repeat" description="ANK" evidence="3">
    <location>
        <begin position="170"/>
        <end position="202"/>
    </location>
</feature>
<dbReference type="PANTHER" id="PTHR24198:SF165">
    <property type="entry name" value="ANKYRIN REPEAT-CONTAINING PROTEIN-RELATED"/>
    <property type="match status" value="1"/>
</dbReference>
<feature type="repeat" description="ANK" evidence="3">
    <location>
        <begin position="354"/>
        <end position="386"/>
    </location>
</feature>
<evidence type="ECO:0000256" key="2">
    <source>
        <dbReference type="ARBA" id="ARBA00023043"/>
    </source>
</evidence>
<feature type="repeat" description="ANK" evidence="3">
    <location>
        <begin position="1723"/>
        <end position="1755"/>
    </location>
</feature>
<dbReference type="GeneID" id="106066271"/>
<dbReference type="OrthoDB" id="6183574at2759"/>
<feature type="repeat" description="ANK" evidence="3">
    <location>
        <begin position="549"/>
        <end position="581"/>
    </location>
</feature>
<dbReference type="InterPro" id="IPR002110">
    <property type="entry name" value="Ankyrin_rpt"/>
</dbReference>
<dbReference type="Pfam" id="PF13857">
    <property type="entry name" value="Ank_5"/>
    <property type="match status" value="1"/>
</dbReference>
<feature type="repeat" description="ANK" evidence="3">
    <location>
        <begin position="103"/>
        <end position="135"/>
    </location>
</feature>
<evidence type="ECO:0000313" key="4">
    <source>
        <dbReference type="Proteomes" id="UP001165740"/>
    </source>
</evidence>
<feature type="repeat" description="ANK" evidence="3">
    <location>
        <begin position="1235"/>
        <end position="1267"/>
    </location>
</feature>
<name>A0A9W3ALD6_BIOGL</name>
<keyword evidence="1" id="KW-0677">Repeat</keyword>
<evidence type="ECO:0000256" key="3">
    <source>
        <dbReference type="PROSITE-ProRule" id="PRU00023"/>
    </source>
</evidence>
<feature type="repeat" description="ANK" evidence="3">
    <location>
        <begin position="487"/>
        <end position="519"/>
    </location>
</feature>
<dbReference type="PANTHER" id="PTHR24198">
    <property type="entry name" value="ANKYRIN REPEAT AND PROTEIN KINASE DOMAIN-CONTAINING PROTEIN"/>
    <property type="match status" value="1"/>
</dbReference>
<feature type="repeat" description="ANK" evidence="3">
    <location>
        <begin position="1614"/>
        <end position="1646"/>
    </location>
</feature>
<dbReference type="Pfam" id="PF00023">
    <property type="entry name" value="Ank"/>
    <property type="match status" value="1"/>
</dbReference>